<dbReference type="RefSeq" id="XP_005095483.2">
    <property type="nucleotide sequence ID" value="XM_005095426.3"/>
</dbReference>
<dbReference type="SUPFAM" id="SSF81296">
    <property type="entry name" value="E set domains"/>
    <property type="match status" value="2"/>
</dbReference>
<organism evidence="3 4">
    <name type="scientific">Aplysia californica</name>
    <name type="common">California sea hare</name>
    <dbReference type="NCBI Taxonomy" id="6500"/>
    <lineage>
        <taxon>Eukaryota</taxon>
        <taxon>Metazoa</taxon>
        <taxon>Spiralia</taxon>
        <taxon>Lophotrochozoa</taxon>
        <taxon>Mollusca</taxon>
        <taxon>Gastropoda</taxon>
        <taxon>Heterobranchia</taxon>
        <taxon>Euthyneura</taxon>
        <taxon>Tectipleura</taxon>
        <taxon>Aplysiida</taxon>
        <taxon>Aplysioidea</taxon>
        <taxon>Aplysiidae</taxon>
        <taxon>Aplysia</taxon>
    </lineage>
</organism>
<dbReference type="Proteomes" id="UP000694888">
    <property type="component" value="Unplaced"/>
</dbReference>
<feature type="domain" description="Arrestin C-terminal-like" evidence="2">
    <location>
        <begin position="184"/>
        <end position="320"/>
    </location>
</feature>
<dbReference type="PANTHER" id="PTHR11188">
    <property type="entry name" value="ARRESTIN DOMAIN CONTAINING PROTEIN"/>
    <property type="match status" value="1"/>
</dbReference>
<dbReference type="Gene3D" id="2.60.40.640">
    <property type="match status" value="2"/>
</dbReference>
<dbReference type="InterPro" id="IPR014756">
    <property type="entry name" value="Ig_E-set"/>
</dbReference>
<dbReference type="InterPro" id="IPR014752">
    <property type="entry name" value="Arrestin-like_C"/>
</dbReference>
<keyword evidence="3" id="KW-1185">Reference proteome</keyword>
<dbReference type="InterPro" id="IPR011021">
    <property type="entry name" value="Arrestin-like_N"/>
</dbReference>
<comment type="similarity">
    <text evidence="1">Belongs to the arrestin family.</text>
</comment>
<evidence type="ECO:0000313" key="3">
    <source>
        <dbReference type="Proteomes" id="UP000694888"/>
    </source>
</evidence>
<dbReference type="PANTHER" id="PTHR11188:SF176">
    <property type="entry name" value="ARRESTIN DOMAIN-CONTAINING PROTEIN 1"/>
    <property type="match status" value="1"/>
</dbReference>
<proteinExistence type="inferred from homology"/>
<reference evidence="4" key="1">
    <citation type="submission" date="2025-08" db="UniProtKB">
        <authorList>
            <consortium name="RefSeq"/>
        </authorList>
    </citation>
    <scope>IDENTIFICATION</scope>
</reference>
<protein>
    <submittedName>
        <fullName evidence="4">Arrestin domain-containing protein 2</fullName>
    </submittedName>
</protein>
<dbReference type="InterPro" id="IPR011022">
    <property type="entry name" value="Arrestin_C-like"/>
</dbReference>
<evidence type="ECO:0000259" key="2">
    <source>
        <dbReference type="SMART" id="SM01017"/>
    </source>
</evidence>
<dbReference type="Pfam" id="PF02752">
    <property type="entry name" value="Arrestin_C"/>
    <property type="match status" value="1"/>
</dbReference>
<gene>
    <name evidence="4" type="primary">LOC101852991</name>
</gene>
<evidence type="ECO:0000313" key="4">
    <source>
        <dbReference type="RefSeq" id="XP_005095483.2"/>
    </source>
</evidence>
<sequence>MGQLKTFEILINNADCTVESGNTLKGQLVIENSSDIGIKSISVQCFGKCHVQWMDAKNAAPLAEIQIGVSPTTTGDEVYMHDAKVVFPPDVRSNHDFSSTHILKKGQHTFPFAFPVPATAPSSYTSENGYVKYVVRAAIERLWKTESNVRTFNVRSPLDLSEVTDAQNPIEVSGEAMVTPLFRRPGVCAASIKVDRKGFLPGETVPVAVNVTNDSGLEIKHACLVLKMITDYKSGIFKHKVDKVIAKTRVDKVSAGGQLDSVYNGLKIPHNSPPSHLHGCKYIHVRYVVELHVKPGVLSVKKLKIGGKLVVGTTHRRIPFGVGLHRVFEPPPSYDDIPPSYEEAMRNRVNAVPETISACQSTPAPQSTTNTAATRQSRIPSMLPETPVGQYRSNSLRISVLKRNLLNRSLSVPPSLSSSKSNEAVPHEMRNLLCRN</sequence>
<dbReference type="InterPro" id="IPR050357">
    <property type="entry name" value="Arrestin_domain-protein"/>
</dbReference>
<dbReference type="Pfam" id="PF00339">
    <property type="entry name" value="Arrestin_N"/>
    <property type="match status" value="1"/>
</dbReference>
<name>A0ABM0JK00_APLCA</name>
<evidence type="ECO:0000256" key="1">
    <source>
        <dbReference type="ARBA" id="ARBA00005298"/>
    </source>
</evidence>
<accession>A0ABM0JK00</accession>
<dbReference type="SMART" id="SM01017">
    <property type="entry name" value="Arrestin_C"/>
    <property type="match status" value="1"/>
</dbReference>
<dbReference type="GeneID" id="101852991"/>